<protein>
    <submittedName>
        <fullName evidence="9">RagB/SusD family nutrient uptake outer membrane protein</fullName>
    </submittedName>
</protein>
<dbReference type="EMBL" id="BAAAZI010000003">
    <property type="protein sequence ID" value="GAA4131651.1"/>
    <property type="molecule type" value="Genomic_DNA"/>
</dbReference>
<comment type="caution">
    <text evidence="9">The sequence shown here is derived from an EMBL/GenBank/DDBJ whole genome shotgun (WGS) entry which is preliminary data.</text>
</comment>
<evidence type="ECO:0000259" key="7">
    <source>
        <dbReference type="Pfam" id="PF07980"/>
    </source>
</evidence>
<feature type="signal peptide" evidence="6">
    <location>
        <begin position="1"/>
        <end position="27"/>
    </location>
</feature>
<evidence type="ECO:0000256" key="5">
    <source>
        <dbReference type="ARBA" id="ARBA00023237"/>
    </source>
</evidence>
<organism evidence="9 10">
    <name type="scientific">Sphingobacterium kyonggiense</name>
    <dbReference type="NCBI Taxonomy" id="714075"/>
    <lineage>
        <taxon>Bacteria</taxon>
        <taxon>Pseudomonadati</taxon>
        <taxon>Bacteroidota</taxon>
        <taxon>Sphingobacteriia</taxon>
        <taxon>Sphingobacteriales</taxon>
        <taxon>Sphingobacteriaceae</taxon>
        <taxon>Sphingobacterium</taxon>
    </lineage>
</organism>
<keyword evidence="10" id="KW-1185">Reference proteome</keyword>
<comment type="similarity">
    <text evidence="2">Belongs to the SusD family.</text>
</comment>
<evidence type="ECO:0000313" key="10">
    <source>
        <dbReference type="Proteomes" id="UP001500101"/>
    </source>
</evidence>
<dbReference type="PROSITE" id="PS51257">
    <property type="entry name" value="PROKAR_LIPOPROTEIN"/>
    <property type="match status" value="1"/>
</dbReference>
<feature type="chain" id="PRO_5046414872" evidence="6">
    <location>
        <begin position="28"/>
        <end position="655"/>
    </location>
</feature>
<dbReference type="InterPro" id="IPR011990">
    <property type="entry name" value="TPR-like_helical_dom_sf"/>
</dbReference>
<keyword evidence="3 6" id="KW-0732">Signal</keyword>
<dbReference type="SUPFAM" id="SSF48452">
    <property type="entry name" value="TPR-like"/>
    <property type="match status" value="1"/>
</dbReference>
<dbReference type="Pfam" id="PF07980">
    <property type="entry name" value="SusD_RagB"/>
    <property type="match status" value="1"/>
</dbReference>
<evidence type="ECO:0000256" key="6">
    <source>
        <dbReference type="SAM" id="SignalP"/>
    </source>
</evidence>
<name>A0ABP7Y959_9SPHI</name>
<evidence type="ECO:0000256" key="3">
    <source>
        <dbReference type="ARBA" id="ARBA00022729"/>
    </source>
</evidence>
<dbReference type="Proteomes" id="UP001500101">
    <property type="component" value="Unassembled WGS sequence"/>
</dbReference>
<keyword evidence="5" id="KW-0998">Cell outer membrane</keyword>
<feature type="domain" description="RagB/SusD" evidence="7">
    <location>
        <begin position="330"/>
        <end position="655"/>
    </location>
</feature>
<feature type="domain" description="SusD-like N-terminal" evidence="8">
    <location>
        <begin position="108"/>
        <end position="237"/>
    </location>
</feature>
<evidence type="ECO:0000256" key="1">
    <source>
        <dbReference type="ARBA" id="ARBA00004442"/>
    </source>
</evidence>
<evidence type="ECO:0000313" key="9">
    <source>
        <dbReference type="EMBL" id="GAA4131651.1"/>
    </source>
</evidence>
<sequence length="655" mass="75156">MKITKTTIKNMKGLTLAGLLLMSTSCAKYLDVVPDGVPTIEHAFSNKLEAEKFLHKCYSYTFSRAHQGAAVANIMFTGGDEMWTYRGNDNYDLDSPWKIALGEQNVSRPFVNFWDGDKHGSNFWQAIRECNIFLENIKDENKVPDLKLEDRERWIGEVEFLKAYFHFCLLRMYGPIPIMDVAIPIGSSPEEMRVKRQPVDDVVNYISNLLDVASTKLPDGITNMTTEAGRVSKTAVLMLKTKLWVMAASPLFNGNPDYNNFKDKEGVQLFNPTYDQSKWEKAVQAGLAAIETAQNGNHSLYKFNNVGYKLSDSTIYQMNTRGVVTEKWNPELIWGITNHNENNIGDIQNANLAGQIDTRITNTVDWTSYLSVTMRMAELFYSDKGVPINEDTGYDYAGRYDLKAATQADRFNIVPGHRTAKLNFNRENRFYGSVAFDGAKWFMANSPGNTDEQSVLYVQGKYGQKGGKVRDSYYNVTGYWAKKLVNWRFQQIGIQTGNKFTTEKYPRPEMRLADLYLLYAEACNETDNRAEAIKYLDLIRERAGLKGVVESWTNYSNNPQKPNSKEGLRSIIMQERGIELAFEGHRIWDLRRWKTAQQLQNQPIRGWNYNGSTEADYYRVRVLHNMTFNAPRDYFWPIRESNLLTNPNLIQNPGW</sequence>
<proteinExistence type="inferred from homology"/>
<gene>
    <name evidence="9" type="ORF">GCM10022216_01890</name>
</gene>
<keyword evidence="4" id="KW-0472">Membrane</keyword>
<evidence type="ECO:0000256" key="2">
    <source>
        <dbReference type="ARBA" id="ARBA00006275"/>
    </source>
</evidence>
<dbReference type="InterPro" id="IPR033985">
    <property type="entry name" value="SusD-like_N"/>
</dbReference>
<evidence type="ECO:0000259" key="8">
    <source>
        <dbReference type="Pfam" id="PF14322"/>
    </source>
</evidence>
<reference evidence="10" key="1">
    <citation type="journal article" date="2019" name="Int. J. Syst. Evol. Microbiol.">
        <title>The Global Catalogue of Microorganisms (GCM) 10K type strain sequencing project: providing services to taxonomists for standard genome sequencing and annotation.</title>
        <authorList>
            <consortium name="The Broad Institute Genomics Platform"/>
            <consortium name="The Broad Institute Genome Sequencing Center for Infectious Disease"/>
            <person name="Wu L."/>
            <person name="Ma J."/>
        </authorList>
    </citation>
    <scope>NUCLEOTIDE SEQUENCE [LARGE SCALE GENOMIC DNA]</scope>
    <source>
        <strain evidence="10">JCM 16704</strain>
    </source>
</reference>
<dbReference type="Pfam" id="PF14322">
    <property type="entry name" value="SusD-like_3"/>
    <property type="match status" value="1"/>
</dbReference>
<accession>A0ABP7Y959</accession>
<dbReference type="Gene3D" id="1.25.40.390">
    <property type="match status" value="1"/>
</dbReference>
<dbReference type="RefSeq" id="WP_344672814.1">
    <property type="nucleotide sequence ID" value="NZ_BAAAZI010000003.1"/>
</dbReference>
<dbReference type="InterPro" id="IPR012944">
    <property type="entry name" value="SusD_RagB_dom"/>
</dbReference>
<comment type="subcellular location">
    <subcellularLocation>
        <location evidence="1">Cell outer membrane</location>
    </subcellularLocation>
</comment>
<evidence type="ECO:0000256" key="4">
    <source>
        <dbReference type="ARBA" id="ARBA00023136"/>
    </source>
</evidence>